<evidence type="ECO:0000256" key="2">
    <source>
        <dbReference type="ARBA" id="ARBA00023136"/>
    </source>
</evidence>
<evidence type="ECO:0000256" key="3">
    <source>
        <dbReference type="SAM" id="Phobius"/>
    </source>
</evidence>
<dbReference type="EMBL" id="JARPOI010000018">
    <property type="protein sequence ID" value="KAJ9136296.1"/>
    <property type="molecule type" value="Genomic_DNA"/>
</dbReference>
<keyword evidence="5" id="KW-1185">Reference proteome</keyword>
<proteinExistence type="predicted"/>
<gene>
    <name evidence="4" type="ORF">P3X46_033388</name>
</gene>
<evidence type="ECO:0000256" key="1">
    <source>
        <dbReference type="ARBA" id="ARBA00004370"/>
    </source>
</evidence>
<sequence length="197" mass="22615">MCEAKNFYLWLLQIIGLLGLLALCLWLSFRPKEPTFTITEFSVPSISSQKSSAPGDAYQDDTVSITLEIKNPNKDSSIYYNDTFFVLYFGQDTVGKRKISSFKQEKDKKIQDRYNMDADEKVQRALANSISNGNAELKADLSTMIRYNTWGIRSKHHAIHLQATIPVGSDGKISGKKKKIKLHNLYKKWKLRDKRFL</sequence>
<keyword evidence="2 3" id="KW-0472">Membrane</keyword>
<evidence type="ECO:0000313" key="5">
    <source>
        <dbReference type="Proteomes" id="UP001174677"/>
    </source>
</evidence>
<dbReference type="Proteomes" id="UP001174677">
    <property type="component" value="Chromosome 18"/>
</dbReference>
<organism evidence="4 5">
    <name type="scientific">Hevea brasiliensis</name>
    <name type="common">Para rubber tree</name>
    <name type="synonym">Siphonia brasiliensis</name>
    <dbReference type="NCBI Taxonomy" id="3981"/>
    <lineage>
        <taxon>Eukaryota</taxon>
        <taxon>Viridiplantae</taxon>
        <taxon>Streptophyta</taxon>
        <taxon>Embryophyta</taxon>
        <taxon>Tracheophyta</taxon>
        <taxon>Spermatophyta</taxon>
        <taxon>Magnoliopsida</taxon>
        <taxon>eudicotyledons</taxon>
        <taxon>Gunneridae</taxon>
        <taxon>Pentapetalae</taxon>
        <taxon>rosids</taxon>
        <taxon>fabids</taxon>
        <taxon>Malpighiales</taxon>
        <taxon>Euphorbiaceae</taxon>
        <taxon>Crotonoideae</taxon>
        <taxon>Micrandreae</taxon>
        <taxon>Hevea</taxon>
    </lineage>
</organism>
<evidence type="ECO:0008006" key="6">
    <source>
        <dbReference type="Google" id="ProtNLM"/>
    </source>
</evidence>
<dbReference type="InterPro" id="IPR044839">
    <property type="entry name" value="NDR1-like"/>
</dbReference>
<accession>A0ABQ9KI55</accession>
<dbReference type="PANTHER" id="PTHR31415">
    <property type="entry name" value="OS05G0367900 PROTEIN"/>
    <property type="match status" value="1"/>
</dbReference>
<name>A0ABQ9KI55_HEVBR</name>
<comment type="caution">
    <text evidence="4">The sequence shown here is derived from an EMBL/GenBank/DDBJ whole genome shotgun (WGS) entry which is preliminary data.</text>
</comment>
<comment type="subcellular location">
    <subcellularLocation>
        <location evidence="1">Membrane</location>
    </subcellularLocation>
</comment>
<feature type="transmembrane region" description="Helical" evidence="3">
    <location>
        <begin position="7"/>
        <end position="29"/>
    </location>
</feature>
<dbReference type="PANTHER" id="PTHR31415:SF89">
    <property type="entry name" value="PROTEIN NDR1-LIKE"/>
    <property type="match status" value="1"/>
</dbReference>
<reference evidence="4 5" key="1">
    <citation type="journal article" date="2023" name="Plant Biotechnol. J.">
        <title>Chromosome-level wild Hevea brasiliensis genome provides new tools for genomic-assisted breeding and valuable loci to elevate rubber yield.</title>
        <authorList>
            <person name="Cheng H."/>
            <person name="Song X."/>
            <person name="Hu Y."/>
            <person name="Wu T."/>
            <person name="Yang Q."/>
            <person name="An Z."/>
            <person name="Feng S."/>
            <person name="Deng Z."/>
            <person name="Wu W."/>
            <person name="Zeng X."/>
            <person name="Tu M."/>
            <person name="Wang X."/>
            <person name="Huang H."/>
        </authorList>
    </citation>
    <scope>NUCLEOTIDE SEQUENCE [LARGE SCALE GENOMIC DNA]</scope>
    <source>
        <strain evidence="4">MT/VB/25A 57/8</strain>
    </source>
</reference>
<keyword evidence="3" id="KW-1133">Transmembrane helix</keyword>
<protein>
    <recommendedName>
        <fullName evidence="6">Late embryogenesis abundant protein LEA-2 subgroup domain-containing protein</fullName>
    </recommendedName>
</protein>
<keyword evidence="3" id="KW-0812">Transmembrane</keyword>
<evidence type="ECO:0000313" key="4">
    <source>
        <dbReference type="EMBL" id="KAJ9136296.1"/>
    </source>
</evidence>